<protein>
    <submittedName>
        <fullName evidence="2">Tn3 family transposase</fullName>
    </submittedName>
</protein>
<keyword evidence="3" id="KW-1185">Reference proteome</keyword>
<evidence type="ECO:0000313" key="2">
    <source>
        <dbReference type="EMBL" id="MEV4923109.1"/>
    </source>
</evidence>
<proteinExistence type="predicted"/>
<name>A0ABV3ISP1_9ACTN</name>
<accession>A0ABV3ISP1</accession>
<comment type="caution">
    <text evidence="2">The sequence shown here is derived from an EMBL/GenBank/DDBJ whole genome shotgun (WGS) entry which is preliminary data.</text>
</comment>
<evidence type="ECO:0000313" key="3">
    <source>
        <dbReference type="Proteomes" id="UP001552479"/>
    </source>
</evidence>
<dbReference type="EMBL" id="JBFASG010000007">
    <property type="protein sequence ID" value="MEV4923109.1"/>
    <property type="molecule type" value="Genomic_DNA"/>
</dbReference>
<feature type="domain" description="Tn3 transposase DDE" evidence="1">
    <location>
        <begin position="2"/>
        <end position="36"/>
    </location>
</feature>
<dbReference type="InterPro" id="IPR002513">
    <property type="entry name" value="Tn3_Tnp_DDE_dom"/>
</dbReference>
<dbReference type="Proteomes" id="UP001552479">
    <property type="component" value="Unassembled WGS sequence"/>
</dbReference>
<evidence type="ECO:0000259" key="1">
    <source>
        <dbReference type="Pfam" id="PF01526"/>
    </source>
</evidence>
<sequence>MDISQAWGDGTAVAADGTRMGTCLDSLLAETSVRYGVCGGPAARLPGPHTVSGRRCAFRGGCRGEG</sequence>
<dbReference type="RefSeq" id="WP_366087617.1">
    <property type="nucleotide sequence ID" value="NZ_JBFASG010000007.1"/>
</dbReference>
<reference evidence="2 3" key="1">
    <citation type="submission" date="2024-06" db="EMBL/GenBank/DDBJ databases">
        <title>The Natural Products Discovery Center: Release of the First 8490 Sequenced Strains for Exploring Actinobacteria Biosynthetic Diversity.</title>
        <authorList>
            <person name="Kalkreuter E."/>
            <person name="Kautsar S.A."/>
            <person name="Yang D."/>
            <person name="Bader C.D."/>
            <person name="Teijaro C.N."/>
            <person name="Fluegel L."/>
            <person name="Davis C.M."/>
            <person name="Simpson J.R."/>
            <person name="Lauterbach L."/>
            <person name="Steele A.D."/>
            <person name="Gui C."/>
            <person name="Meng S."/>
            <person name="Li G."/>
            <person name="Viehrig K."/>
            <person name="Ye F."/>
            <person name="Su P."/>
            <person name="Kiefer A.F."/>
            <person name="Nichols A."/>
            <person name="Cepeda A.J."/>
            <person name="Yan W."/>
            <person name="Fan B."/>
            <person name="Jiang Y."/>
            <person name="Adhikari A."/>
            <person name="Zheng C.-J."/>
            <person name="Schuster L."/>
            <person name="Cowan T.M."/>
            <person name="Smanski M.J."/>
            <person name="Chevrette M.G."/>
            <person name="De Carvalho L.P.S."/>
            <person name="Shen B."/>
        </authorList>
    </citation>
    <scope>NUCLEOTIDE SEQUENCE [LARGE SCALE GENOMIC DNA]</scope>
    <source>
        <strain evidence="2 3">NPDC053791</strain>
    </source>
</reference>
<dbReference type="Pfam" id="PF01526">
    <property type="entry name" value="DDE_Tnp_Tn3"/>
    <property type="match status" value="1"/>
</dbReference>
<gene>
    <name evidence="2" type="ORF">AB0L03_09695</name>
</gene>
<organism evidence="2 3">
    <name type="scientific">Streptomyces roseoverticillatus</name>
    <dbReference type="NCBI Taxonomy" id="66429"/>
    <lineage>
        <taxon>Bacteria</taxon>
        <taxon>Bacillati</taxon>
        <taxon>Actinomycetota</taxon>
        <taxon>Actinomycetes</taxon>
        <taxon>Kitasatosporales</taxon>
        <taxon>Streptomycetaceae</taxon>
        <taxon>Streptomyces</taxon>
    </lineage>
</organism>